<dbReference type="EMBL" id="JABZSJ010000001">
    <property type="protein sequence ID" value="MBF1383313.1"/>
    <property type="molecule type" value="Genomic_DNA"/>
</dbReference>
<dbReference type="PROSITE" id="PS51257">
    <property type="entry name" value="PROKAR_LIPOPROTEIN"/>
    <property type="match status" value="1"/>
</dbReference>
<reference evidence="2" key="1">
    <citation type="submission" date="2020-04" db="EMBL/GenBank/DDBJ databases">
        <title>Deep metagenomics examines the oral microbiome during advanced dental caries in children, revealing novel taxa and co-occurrences with host molecules.</title>
        <authorList>
            <person name="Baker J.L."/>
            <person name="Morton J.T."/>
            <person name="Dinis M."/>
            <person name="Alvarez R."/>
            <person name="Tran N.C."/>
            <person name="Knight R."/>
            <person name="Edlund A."/>
        </authorList>
    </citation>
    <scope>NUCLEOTIDE SEQUENCE</scope>
    <source>
        <strain evidence="2">JCVI_44_bin.5</strain>
    </source>
</reference>
<keyword evidence="1" id="KW-0732">Signal</keyword>
<dbReference type="Proteomes" id="UP000771736">
    <property type="component" value="Unassembled WGS sequence"/>
</dbReference>
<proteinExistence type="predicted"/>
<evidence type="ECO:0000313" key="2">
    <source>
        <dbReference type="EMBL" id="MBF1383313.1"/>
    </source>
</evidence>
<sequence length="862" mass="94254">MNKTKKATYAMLGIVAIAASFVTACSNIEALPNPEENITEGIRFDVNDVQETSEASLPKTHAASVYATRTIDLQGEGSEGFYIDESTIEGVNPMQITPATRGSIKTAVDANFSVFAAKPGEQPAYLYNAQVGSNGVMATPKEWKVREASALSFYAICPATATGLSITPNTATTPTKPVITYSPAVNAKNQVDLLVAANENLTFNKYETDNKITLPFTHATTAIIFQIGKDLSYNRKVEKIELIGVYGKGKFNLTEQKWEADGYSTPTTFTLDYGTTGTSTANVEGTILNPNEGTFLMLPQTLPSTAKIKITFNGGKTWTASIGGKEWVQGTTKTYKISNTNDTEDRDFMLTATPESNTLNYTQTQAEFLIRSYRRPKGYPEANTNRDKAEPWEVVGYNLDGSNTWIAPSANGKVKTATAPNFDGGSAGVKLTVTVDPDIIDLLAERNKVLKTAAKPTSRLDLSIVNGVRRAANCYIVSAPGEYQIPIIYGNAWDNGAKNEQAYKPGGVSGDNALKIFQSGWGNIDQPYITQGDKAEVIWESKTGLVTTEGVTANSGENRFINFKVDENNIEEGNAIIALKKGNTIYWSWHIWITGKEVANVTSGNFMLEPLGLKHETWFKTAYDVDRTIHIKLRQTRADGKGATKIIKVIQTPGSKETGTAMFYQFGRKDPLLGNNPKFVTKANGYSLKEAAQNPITWAGQCNKGIGASTTTQGMYDWNTDHNNDNSYYNLWDAKNTTGNSYAGAFIKTVYDPSPAGFHVPRRAAFSIIQDGKYAGKPFLPTAGYYKPGVATDPKANENGYDIYKNVGTGYIWTCEKLKWIWPGQTAHRGMAAYTNGNHLEMLPDTYPLDLHFGVNVIPIKE</sequence>
<evidence type="ECO:0000256" key="1">
    <source>
        <dbReference type="SAM" id="SignalP"/>
    </source>
</evidence>
<comment type="caution">
    <text evidence="2">The sequence shown here is derived from an EMBL/GenBank/DDBJ whole genome shotgun (WGS) entry which is preliminary data.</text>
</comment>
<organism evidence="2 3">
    <name type="scientific">Prevotella aurantiaca</name>
    <dbReference type="NCBI Taxonomy" id="596085"/>
    <lineage>
        <taxon>Bacteria</taxon>
        <taxon>Pseudomonadati</taxon>
        <taxon>Bacteroidota</taxon>
        <taxon>Bacteroidia</taxon>
        <taxon>Bacteroidales</taxon>
        <taxon>Prevotellaceae</taxon>
        <taxon>Prevotella</taxon>
    </lineage>
</organism>
<dbReference type="CDD" id="cd13121">
    <property type="entry name" value="BF2867_like_C"/>
    <property type="match status" value="1"/>
</dbReference>
<evidence type="ECO:0008006" key="4">
    <source>
        <dbReference type="Google" id="ProtNLM"/>
    </source>
</evidence>
<protein>
    <recommendedName>
        <fullName evidence="4">Fimbrillin-like protein</fullName>
    </recommendedName>
</protein>
<dbReference type="CDD" id="cd13120">
    <property type="entry name" value="BF2867_like_N"/>
    <property type="match status" value="1"/>
</dbReference>
<evidence type="ECO:0000313" key="3">
    <source>
        <dbReference type="Proteomes" id="UP000771736"/>
    </source>
</evidence>
<accession>A0A930HKB9</accession>
<name>A0A930HKB9_9BACT</name>
<dbReference type="RefSeq" id="WP_273158093.1">
    <property type="nucleotide sequence ID" value="NZ_JABZSJ010000001.1"/>
</dbReference>
<dbReference type="AlphaFoldDB" id="A0A930HKB9"/>
<feature type="signal peptide" evidence="1">
    <location>
        <begin position="1"/>
        <end position="24"/>
    </location>
</feature>
<feature type="chain" id="PRO_5036882392" description="Fimbrillin-like protein" evidence="1">
    <location>
        <begin position="25"/>
        <end position="862"/>
    </location>
</feature>
<gene>
    <name evidence="2" type="ORF">HXN26_00425</name>
</gene>